<dbReference type="RefSeq" id="XP_040572856.1">
    <property type="nucleotide sequence ID" value="XM_040716922.2"/>
</dbReference>
<dbReference type="AlphaFoldDB" id="A0A0K2UWD0"/>
<sequence length="250" mass="27098">MNETDLSSTENIETTSSLIITTSSKLTTTAPSIESYDYSNLFLGGDEDTTVEEASGDDYISDWFSGEDDYNYDSSLPSGNSESLPILFNEGYDLSAFNITKLDYQPQIWDAQQAFNSKVLGRIYLVVPGAIVGLVLGVTLWAMFTLIMRSFSRAKKRIFNDPNDEETKNEDNIEMTTVEIGGEEVLQENSSISSSTQVIIEGRPTALSPGDSESLTSSSGMGKSNSDILSSDAVSSEDLAKISSSSNSDL</sequence>
<evidence type="ECO:0000256" key="2">
    <source>
        <dbReference type="SAM" id="Phobius"/>
    </source>
</evidence>
<protein>
    <submittedName>
        <fullName evidence="3">Uncharacterized protein</fullName>
    </submittedName>
</protein>
<keyword evidence="2" id="KW-0472">Membrane</keyword>
<evidence type="ECO:0000313" key="3">
    <source>
        <dbReference type="EMBL" id="CDW42006.1"/>
    </source>
</evidence>
<feature type="transmembrane region" description="Helical" evidence="2">
    <location>
        <begin position="123"/>
        <end position="147"/>
    </location>
</feature>
<dbReference type="EMBL" id="HACA01024645">
    <property type="protein sequence ID" value="CDW42006.1"/>
    <property type="molecule type" value="Transcribed_RNA"/>
</dbReference>
<dbReference type="KEGG" id="lsm:121121931"/>
<accession>A0A0K2UWD0</accession>
<keyword evidence="2" id="KW-1133">Transmembrane helix</keyword>
<organism evidence="3">
    <name type="scientific">Lepeophtheirus salmonis</name>
    <name type="common">Salmon louse</name>
    <name type="synonym">Caligus salmonis</name>
    <dbReference type="NCBI Taxonomy" id="72036"/>
    <lineage>
        <taxon>Eukaryota</taxon>
        <taxon>Metazoa</taxon>
        <taxon>Ecdysozoa</taxon>
        <taxon>Arthropoda</taxon>
        <taxon>Crustacea</taxon>
        <taxon>Multicrustacea</taxon>
        <taxon>Hexanauplia</taxon>
        <taxon>Copepoda</taxon>
        <taxon>Siphonostomatoida</taxon>
        <taxon>Caligidae</taxon>
        <taxon>Lepeophtheirus</taxon>
    </lineage>
</organism>
<keyword evidence="2" id="KW-0812">Transmembrane</keyword>
<feature type="compositionally biased region" description="Polar residues" evidence="1">
    <location>
        <begin position="211"/>
        <end position="234"/>
    </location>
</feature>
<evidence type="ECO:0000256" key="1">
    <source>
        <dbReference type="SAM" id="MobiDB-lite"/>
    </source>
</evidence>
<feature type="region of interest" description="Disordered" evidence="1">
    <location>
        <begin position="202"/>
        <end position="250"/>
    </location>
</feature>
<dbReference type="GeneID" id="121121931"/>
<name>A0A0K2UWD0_LEPSM</name>
<reference evidence="3" key="1">
    <citation type="submission" date="2014-05" db="EMBL/GenBank/DDBJ databases">
        <authorList>
            <person name="Chronopoulou M."/>
        </authorList>
    </citation>
    <scope>NUCLEOTIDE SEQUENCE</scope>
    <source>
        <tissue evidence="3">Whole organism</tissue>
    </source>
</reference>
<proteinExistence type="predicted"/>